<proteinExistence type="inferred from homology"/>
<evidence type="ECO:0000256" key="11">
    <source>
        <dbReference type="ARBA" id="ARBA00044501"/>
    </source>
</evidence>
<feature type="transmembrane region" description="Helical" evidence="13">
    <location>
        <begin position="184"/>
        <end position="206"/>
    </location>
</feature>
<evidence type="ECO:0000256" key="9">
    <source>
        <dbReference type="ARBA" id="ARBA00023133"/>
    </source>
</evidence>
<dbReference type="GO" id="GO:0005886">
    <property type="term" value="C:plasma membrane"/>
    <property type="evidence" value="ECO:0007669"/>
    <property type="project" value="UniProtKB-SubCell"/>
</dbReference>
<dbReference type="GO" id="GO:0120547">
    <property type="term" value="F:heme A synthase activity"/>
    <property type="evidence" value="ECO:0007669"/>
    <property type="project" value="UniProtKB-EC"/>
</dbReference>
<dbReference type="Pfam" id="PF02628">
    <property type="entry name" value="COX15-CtaA"/>
    <property type="match status" value="1"/>
</dbReference>
<dbReference type="InterPro" id="IPR023754">
    <property type="entry name" value="HemeA_Synthase_type2"/>
</dbReference>
<comment type="cofactor">
    <cofactor evidence="1 13">
        <name>heme b</name>
        <dbReference type="ChEBI" id="CHEBI:60344"/>
    </cofactor>
</comment>
<evidence type="ECO:0000256" key="2">
    <source>
        <dbReference type="ARBA" id="ARBA00004141"/>
    </source>
</evidence>
<feature type="region of interest" description="Disordered" evidence="14">
    <location>
        <begin position="1"/>
        <end position="29"/>
    </location>
</feature>
<comment type="subunit">
    <text evidence="13">Interacts with CtaB.</text>
</comment>
<keyword evidence="4 13" id="KW-0812">Transmembrane</keyword>
<sequence>MTAKRSIFEEVSETSAATQPAQPKGGMIDARPKGARRAIRIWLFVMFALVAAMVLVGGATRLTDSGLSITEWKPVTGAIPPMTEADWQKEFTLYQATPQYALVNAQMTLSQFKGIYWWEWAHRQLGRTIGLIWALGFVFFWATGRIPRGWWGRLFLVGVLGGMQGLVGWWMVSSGLVGDMVRVASYRLATHLGLAFLILMVIGWYAMLLGRSEADLLRARREGDGRLAGLAGVVLTVGFVQVLLGALVAGIDAGRGFTDWPLMGGDWLPPDPFSIQPLWRNFFEDPGLVQFDHRVGGYLLFIAAVTVALRGRRSPHASVRVAFAWMGAWVFVQAGLGIVTLMYGAPLSLGLVHQTGAIVAIALILRARFMARYPVLGSVRDHG</sequence>
<dbReference type="PANTHER" id="PTHR23289:SF2">
    <property type="entry name" value="CYTOCHROME C OXIDASE ASSEMBLY PROTEIN COX15 HOMOLOG"/>
    <property type="match status" value="1"/>
</dbReference>
<dbReference type="EC" id="1.17.99.9" evidence="13"/>
<dbReference type="PANTHER" id="PTHR23289">
    <property type="entry name" value="CYTOCHROME C OXIDASE ASSEMBLY PROTEIN COX15"/>
    <property type="match status" value="1"/>
</dbReference>
<dbReference type="EMBL" id="JFZB01000009">
    <property type="protein sequence ID" value="KFI27511.1"/>
    <property type="molecule type" value="Genomic_DNA"/>
</dbReference>
<comment type="catalytic activity">
    <reaction evidence="12">
        <text>Fe(II)-heme o + 2 A + H2O = Fe(II)-heme a + 2 AH2</text>
        <dbReference type="Rhea" id="RHEA:63388"/>
        <dbReference type="ChEBI" id="CHEBI:13193"/>
        <dbReference type="ChEBI" id="CHEBI:15377"/>
        <dbReference type="ChEBI" id="CHEBI:17499"/>
        <dbReference type="ChEBI" id="CHEBI:60530"/>
        <dbReference type="ChEBI" id="CHEBI:61715"/>
        <dbReference type="EC" id="1.17.99.9"/>
    </reaction>
    <physiologicalReaction direction="left-to-right" evidence="12">
        <dbReference type="Rhea" id="RHEA:63389"/>
    </physiologicalReaction>
</comment>
<evidence type="ECO:0000256" key="5">
    <source>
        <dbReference type="ARBA" id="ARBA00022723"/>
    </source>
</evidence>
<gene>
    <name evidence="13" type="primary">ctaA</name>
    <name evidence="15" type="ORF">CG50_15990</name>
</gene>
<feature type="binding site" description="axial binding residue" evidence="13">
    <location>
        <position position="353"/>
    </location>
    <ligand>
        <name>heme</name>
        <dbReference type="ChEBI" id="CHEBI:30413"/>
    </ligand>
    <ligandPart>
        <name>Fe</name>
        <dbReference type="ChEBI" id="CHEBI:18248"/>
    </ligandPart>
</feature>
<dbReference type="InterPro" id="IPR003780">
    <property type="entry name" value="COX15/CtaA_fam"/>
</dbReference>
<keyword evidence="9 13" id="KW-0350">Heme biosynthesis</keyword>
<keyword evidence="6 13" id="KW-1133">Transmembrane helix</keyword>
<feature type="transmembrane region" description="Helical" evidence="13">
    <location>
        <begin position="227"/>
        <end position="251"/>
    </location>
</feature>
<keyword evidence="5 13" id="KW-0479">Metal-binding</keyword>
<evidence type="ECO:0000256" key="8">
    <source>
        <dbReference type="ARBA" id="ARBA00023004"/>
    </source>
</evidence>
<keyword evidence="3 13" id="KW-1003">Cell membrane</keyword>
<evidence type="ECO:0000313" key="16">
    <source>
        <dbReference type="Proteomes" id="UP000028824"/>
    </source>
</evidence>
<comment type="pathway">
    <text evidence="11 13">Porphyrin-containing compound metabolism; heme A biosynthesis; heme A from heme O: step 1/1.</text>
</comment>
<feature type="transmembrane region" description="Helical" evidence="13">
    <location>
        <begin position="295"/>
        <end position="311"/>
    </location>
</feature>
<feature type="transmembrane region" description="Helical" evidence="13">
    <location>
        <begin position="154"/>
        <end position="172"/>
    </location>
</feature>
<evidence type="ECO:0000256" key="4">
    <source>
        <dbReference type="ARBA" id="ARBA00022692"/>
    </source>
</evidence>
<feature type="transmembrane region" description="Helical" evidence="13">
    <location>
        <begin position="351"/>
        <end position="369"/>
    </location>
</feature>
<keyword evidence="10 13" id="KW-0472">Membrane</keyword>
<dbReference type="eggNOG" id="COG1612">
    <property type="taxonomic scope" value="Bacteria"/>
</dbReference>
<evidence type="ECO:0000256" key="13">
    <source>
        <dbReference type="HAMAP-Rule" id="MF_01665"/>
    </source>
</evidence>
<name>A0A086XZR1_9RHOB</name>
<dbReference type="OrthoDB" id="9793156at2"/>
<dbReference type="GO" id="GO:0046872">
    <property type="term" value="F:metal ion binding"/>
    <property type="evidence" value="ECO:0007669"/>
    <property type="project" value="UniProtKB-KW"/>
</dbReference>
<comment type="similarity">
    <text evidence="13">Belongs to the COX15/CtaA family. Type 2 subfamily.</text>
</comment>
<evidence type="ECO:0000256" key="14">
    <source>
        <dbReference type="SAM" id="MobiDB-lite"/>
    </source>
</evidence>
<keyword evidence="7 13" id="KW-0560">Oxidoreductase</keyword>
<feature type="binding site" description="axial binding residue" evidence="13">
    <location>
        <position position="293"/>
    </location>
    <ligand>
        <name>heme</name>
        <dbReference type="ChEBI" id="CHEBI:30413"/>
    </ligand>
    <ligandPart>
        <name>Fe</name>
        <dbReference type="ChEBI" id="CHEBI:18248"/>
    </ligandPart>
</feature>
<dbReference type="InterPro" id="IPR054616">
    <property type="entry name" value="HemA_synt_rhodobact"/>
</dbReference>
<feature type="transmembrane region" description="Helical" evidence="13">
    <location>
        <begin position="323"/>
        <end position="345"/>
    </location>
</feature>
<evidence type="ECO:0000256" key="12">
    <source>
        <dbReference type="ARBA" id="ARBA00048044"/>
    </source>
</evidence>
<dbReference type="GO" id="GO:0006784">
    <property type="term" value="P:heme A biosynthetic process"/>
    <property type="evidence" value="ECO:0007669"/>
    <property type="project" value="UniProtKB-UniRule"/>
</dbReference>
<accession>A0A086XZR1</accession>
<dbReference type="Proteomes" id="UP000028824">
    <property type="component" value="Unassembled WGS sequence"/>
</dbReference>
<protein>
    <recommendedName>
        <fullName evidence="13">Heme A synthase</fullName>
        <shortName evidence="13">HAS</shortName>
        <ecNumber evidence="13">1.17.99.9</ecNumber>
    </recommendedName>
    <alternativeName>
        <fullName evidence="13">Cytochrome aa3-controlling protein</fullName>
    </alternativeName>
</protein>
<evidence type="ECO:0000256" key="1">
    <source>
        <dbReference type="ARBA" id="ARBA00001970"/>
    </source>
</evidence>
<dbReference type="HAMAP" id="MF_01665">
    <property type="entry name" value="HemeA_synth_type2"/>
    <property type="match status" value="1"/>
</dbReference>
<reference evidence="15 16" key="1">
    <citation type="submission" date="2014-03" db="EMBL/GenBank/DDBJ databases">
        <title>Genome of Paenirhodobacter enshiensis DW2-9.</title>
        <authorList>
            <person name="Wang D."/>
            <person name="Wang G."/>
        </authorList>
    </citation>
    <scope>NUCLEOTIDE SEQUENCE [LARGE SCALE GENOMIC DNA]</scope>
    <source>
        <strain evidence="15 16">DW2-9</strain>
    </source>
</reference>
<evidence type="ECO:0000256" key="10">
    <source>
        <dbReference type="ARBA" id="ARBA00023136"/>
    </source>
</evidence>
<dbReference type="STRING" id="1105367.CG50_15990"/>
<dbReference type="NCBIfam" id="NF045570">
    <property type="entry name" value="HemSynCtaAAlphapr"/>
    <property type="match status" value="1"/>
</dbReference>
<comment type="subcellular location">
    <subcellularLocation>
        <location evidence="13">Cell membrane</location>
        <topology evidence="13">Multi-pass membrane protein</topology>
    </subcellularLocation>
    <subcellularLocation>
        <location evidence="2">Membrane</location>
        <topology evidence="2">Multi-pass membrane protein</topology>
    </subcellularLocation>
</comment>
<keyword evidence="16" id="KW-1185">Reference proteome</keyword>
<evidence type="ECO:0000313" key="15">
    <source>
        <dbReference type="EMBL" id="KFI27511.1"/>
    </source>
</evidence>
<evidence type="ECO:0000256" key="6">
    <source>
        <dbReference type="ARBA" id="ARBA00022989"/>
    </source>
</evidence>
<dbReference type="UniPathway" id="UPA00269">
    <property type="reaction ID" value="UER00713"/>
</dbReference>
<dbReference type="RefSeq" id="WP_036636521.1">
    <property type="nucleotide sequence ID" value="NZ_JFZB01000009.1"/>
</dbReference>
<evidence type="ECO:0000256" key="3">
    <source>
        <dbReference type="ARBA" id="ARBA00022475"/>
    </source>
</evidence>
<keyword evidence="8 13" id="KW-0408">Iron</keyword>
<comment type="function">
    <text evidence="13">Catalyzes the conversion of heme O to heme A by two successive hydroxylations of the methyl group at C8. The first hydroxylation forms heme I, the second hydroxylation results in an unstable dihydroxymethyl group, which spontaneously dehydrates, resulting in the formyl group of heme A.</text>
</comment>
<comment type="caution">
    <text evidence="15">The sequence shown here is derived from an EMBL/GenBank/DDBJ whole genome shotgun (WGS) entry which is preliminary data.</text>
</comment>
<organism evidence="15 16">
    <name type="scientific">Paenirhodobacter enshiensis</name>
    <dbReference type="NCBI Taxonomy" id="1105367"/>
    <lineage>
        <taxon>Bacteria</taxon>
        <taxon>Pseudomonadati</taxon>
        <taxon>Pseudomonadota</taxon>
        <taxon>Alphaproteobacteria</taxon>
        <taxon>Rhodobacterales</taxon>
        <taxon>Rhodobacter group</taxon>
        <taxon>Paenirhodobacter</taxon>
    </lineage>
</organism>
<dbReference type="AlphaFoldDB" id="A0A086XZR1"/>
<evidence type="ECO:0000256" key="7">
    <source>
        <dbReference type="ARBA" id="ARBA00023002"/>
    </source>
</evidence>
<feature type="transmembrane region" description="Helical" evidence="13">
    <location>
        <begin position="41"/>
        <end position="60"/>
    </location>
</feature>
<feature type="transmembrane region" description="Helical" evidence="13">
    <location>
        <begin position="125"/>
        <end position="142"/>
    </location>
</feature>